<proteinExistence type="predicted"/>
<dbReference type="RefSeq" id="WP_272896835.1">
    <property type="nucleotide sequence ID" value="NZ_BAAAVT010000003.1"/>
</dbReference>
<evidence type="ECO:0000313" key="2">
    <source>
        <dbReference type="EMBL" id="GAA3054274.1"/>
    </source>
</evidence>
<name>A0ABP6LS52_9MICC</name>
<comment type="caution">
    <text evidence="2">The sequence shown here is derived from an EMBL/GenBank/DDBJ whole genome shotgun (WGS) entry which is preliminary data.</text>
</comment>
<sequence>MKITQKLAHSTGATGMTGRDVGTDRAIAHPRGVLGGIYQGCTA</sequence>
<reference evidence="3" key="1">
    <citation type="journal article" date="2019" name="Int. J. Syst. Evol. Microbiol.">
        <title>The Global Catalogue of Microorganisms (GCM) 10K type strain sequencing project: providing services to taxonomists for standard genome sequencing and annotation.</title>
        <authorList>
            <consortium name="The Broad Institute Genomics Platform"/>
            <consortium name="The Broad Institute Genome Sequencing Center for Infectious Disease"/>
            <person name="Wu L."/>
            <person name="Ma J."/>
        </authorList>
    </citation>
    <scope>NUCLEOTIDE SEQUENCE [LARGE SCALE GENOMIC DNA]</scope>
    <source>
        <strain evidence="3">JCM 14309</strain>
    </source>
</reference>
<dbReference type="EMBL" id="BAAAVT010000003">
    <property type="protein sequence ID" value="GAA3054274.1"/>
    <property type="molecule type" value="Genomic_DNA"/>
</dbReference>
<protein>
    <submittedName>
        <fullName evidence="2">Uncharacterized protein</fullName>
    </submittedName>
</protein>
<dbReference type="Proteomes" id="UP001500236">
    <property type="component" value="Unassembled WGS sequence"/>
</dbReference>
<evidence type="ECO:0000256" key="1">
    <source>
        <dbReference type="SAM" id="MobiDB-lite"/>
    </source>
</evidence>
<accession>A0ABP6LS52</accession>
<organism evidence="2 3">
    <name type="scientific">Nesterenkonia aethiopica</name>
    <dbReference type="NCBI Taxonomy" id="269144"/>
    <lineage>
        <taxon>Bacteria</taxon>
        <taxon>Bacillati</taxon>
        <taxon>Actinomycetota</taxon>
        <taxon>Actinomycetes</taxon>
        <taxon>Micrococcales</taxon>
        <taxon>Micrococcaceae</taxon>
        <taxon>Nesterenkonia</taxon>
    </lineage>
</organism>
<feature type="region of interest" description="Disordered" evidence="1">
    <location>
        <begin position="1"/>
        <end position="24"/>
    </location>
</feature>
<keyword evidence="3" id="KW-1185">Reference proteome</keyword>
<evidence type="ECO:0000313" key="3">
    <source>
        <dbReference type="Proteomes" id="UP001500236"/>
    </source>
</evidence>
<gene>
    <name evidence="2" type="ORF">GCM10010529_05340</name>
</gene>